<feature type="transmembrane region" description="Helical" evidence="4">
    <location>
        <begin position="88"/>
        <end position="106"/>
    </location>
</feature>
<keyword evidence="1 4" id="KW-0812">Transmembrane</keyword>
<keyword evidence="7" id="KW-1185">Reference proteome</keyword>
<reference evidence="6 7" key="1">
    <citation type="submission" date="2019-02" db="EMBL/GenBank/DDBJ databases">
        <title>Investigation of anaerobic lignin degradation for improved lignocellulosic biofuels.</title>
        <authorList>
            <person name="Deangelis K."/>
        </authorList>
    </citation>
    <scope>NUCLEOTIDE SEQUENCE [LARGE SCALE GENOMIC DNA]</scope>
    <source>
        <strain evidence="6 7">159R</strain>
    </source>
</reference>
<evidence type="ECO:0000256" key="3">
    <source>
        <dbReference type="ARBA" id="ARBA00023136"/>
    </source>
</evidence>
<evidence type="ECO:0000256" key="4">
    <source>
        <dbReference type="SAM" id="Phobius"/>
    </source>
</evidence>
<evidence type="ECO:0000256" key="2">
    <source>
        <dbReference type="ARBA" id="ARBA00022989"/>
    </source>
</evidence>
<proteinExistence type="predicted"/>
<dbReference type="Gene3D" id="1.20.1250.20">
    <property type="entry name" value="MFS general substrate transporter like domains"/>
    <property type="match status" value="1"/>
</dbReference>
<comment type="caution">
    <text evidence="6">The sequence shown here is derived from an EMBL/GenBank/DDBJ whole genome shotgun (WGS) entry which is preliminary data.</text>
</comment>
<dbReference type="RefSeq" id="WP_132923318.1">
    <property type="nucleotide sequence ID" value="NZ_SJOI01000001.1"/>
</dbReference>
<dbReference type="EMBL" id="SJOI01000001">
    <property type="protein sequence ID" value="TCL04533.1"/>
    <property type="molecule type" value="Genomic_DNA"/>
</dbReference>
<dbReference type="Proteomes" id="UP000294555">
    <property type="component" value="Unassembled WGS sequence"/>
</dbReference>
<keyword evidence="3 4" id="KW-0472">Membrane</keyword>
<dbReference type="GO" id="GO:0005886">
    <property type="term" value="C:plasma membrane"/>
    <property type="evidence" value="ECO:0007669"/>
    <property type="project" value="TreeGrafter"/>
</dbReference>
<dbReference type="PANTHER" id="PTHR43129">
    <property type="entry name" value="FOSMIDOMYCIN RESISTANCE PROTEIN"/>
    <property type="match status" value="1"/>
</dbReference>
<sequence>MSRQSSEVFIDGAASKSQSRRILGATSLAHLFHDGATDMHYLLFAIWQQQFGLSLAQVGLLKMLFSGAMSALQIPAGELGRVAGEKKVLIGGTLLLTAAIFCYGFATTLPVLMGLIVLGGVGASVQHPLSSSYISQSFPRLQARLALSTYNFFGDVGKAIIPSALSALLLITVWGHSVQLIAVAGLLIAGCLSGLLSSEKRVPKTMAPRPSASDDTAPQTADAGAPLFTETQRKRAFASLCTIGSLDNATRTGTLTFLPFLLASKGAAATQVGFALTVIFIGGALGKLVCGALAPRLGILKTVAVSEIVTAGIILALTQIPLPAIYLLLVPLGIALNGTSSVLYGTVGELAKPRQQTRAFAVFYTASLGCGAVMPLVYGLLGDRLGISHTLIVIAILLLCILPLLLPLKVITAQHHSPAG</sequence>
<name>A0A4R1NB60_9GAMM</name>
<dbReference type="GO" id="GO:0022857">
    <property type="term" value="F:transmembrane transporter activity"/>
    <property type="evidence" value="ECO:0007669"/>
    <property type="project" value="InterPro"/>
</dbReference>
<evidence type="ECO:0000256" key="1">
    <source>
        <dbReference type="ARBA" id="ARBA00022692"/>
    </source>
</evidence>
<keyword evidence="2 4" id="KW-1133">Transmembrane helix</keyword>
<dbReference type="Pfam" id="PF07690">
    <property type="entry name" value="MFS_1"/>
    <property type="match status" value="2"/>
</dbReference>
<feature type="domain" description="Major facilitator superfamily (MFS) profile" evidence="5">
    <location>
        <begin position="22"/>
        <end position="415"/>
    </location>
</feature>
<dbReference type="AlphaFoldDB" id="A0A4R1NB60"/>
<evidence type="ECO:0000259" key="5">
    <source>
        <dbReference type="PROSITE" id="PS50850"/>
    </source>
</evidence>
<organism evidence="6 7">
    <name type="scientific">Sodalis ligni</name>
    <dbReference type="NCBI Taxonomy" id="2697027"/>
    <lineage>
        <taxon>Bacteria</taxon>
        <taxon>Pseudomonadati</taxon>
        <taxon>Pseudomonadota</taxon>
        <taxon>Gammaproteobacteria</taxon>
        <taxon>Enterobacterales</taxon>
        <taxon>Bruguierivoracaceae</taxon>
        <taxon>Sodalis</taxon>
    </lineage>
</organism>
<feature type="transmembrane region" description="Helical" evidence="4">
    <location>
        <begin position="150"/>
        <end position="171"/>
    </location>
</feature>
<feature type="transmembrane region" description="Helical" evidence="4">
    <location>
        <begin position="324"/>
        <end position="347"/>
    </location>
</feature>
<evidence type="ECO:0000313" key="7">
    <source>
        <dbReference type="Proteomes" id="UP000294555"/>
    </source>
</evidence>
<dbReference type="SUPFAM" id="SSF103473">
    <property type="entry name" value="MFS general substrate transporter"/>
    <property type="match status" value="1"/>
</dbReference>
<feature type="transmembrane region" description="Helical" evidence="4">
    <location>
        <begin position="177"/>
        <end position="196"/>
    </location>
</feature>
<dbReference type="PANTHER" id="PTHR43129:SF1">
    <property type="entry name" value="FOSMIDOMYCIN RESISTANCE PROTEIN"/>
    <property type="match status" value="1"/>
</dbReference>
<dbReference type="InterPro" id="IPR011701">
    <property type="entry name" value="MFS"/>
</dbReference>
<feature type="transmembrane region" description="Helical" evidence="4">
    <location>
        <begin position="298"/>
        <end position="318"/>
    </location>
</feature>
<dbReference type="InterPro" id="IPR036259">
    <property type="entry name" value="MFS_trans_sf"/>
</dbReference>
<gene>
    <name evidence="6" type="ORF">EZJ58_2657</name>
</gene>
<evidence type="ECO:0000313" key="6">
    <source>
        <dbReference type="EMBL" id="TCL04533.1"/>
    </source>
</evidence>
<protein>
    <submittedName>
        <fullName evidence="6">Sugar phosphate permease</fullName>
    </submittedName>
</protein>
<dbReference type="OrthoDB" id="8894129at2"/>
<feature type="transmembrane region" description="Helical" evidence="4">
    <location>
        <begin position="359"/>
        <end position="381"/>
    </location>
</feature>
<feature type="transmembrane region" description="Helical" evidence="4">
    <location>
        <begin position="268"/>
        <end position="286"/>
    </location>
</feature>
<dbReference type="InterPro" id="IPR020846">
    <property type="entry name" value="MFS_dom"/>
</dbReference>
<dbReference type="PROSITE" id="PS50850">
    <property type="entry name" value="MFS"/>
    <property type="match status" value="1"/>
</dbReference>
<feature type="transmembrane region" description="Helical" evidence="4">
    <location>
        <begin position="387"/>
        <end position="406"/>
    </location>
</feature>
<accession>A0A4R1NB60</accession>